<proteinExistence type="predicted"/>
<name>A0A6N3HR02_9ENTR</name>
<dbReference type="AlphaFoldDB" id="A0A6N3HR02"/>
<protein>
    <submittedName>
        <fullName evidence="1">Uncharacterized protein</fullName>
    </submittedName>
</protein>
<gene>
    <name evidence="1" type="ORF">EMLFYP7_04204</name>
</gene>
<sequence>MMGNSPSLLSLKYWIKLSGLFSLIQDLKCSTQRTILSWADTFSQRKIHAAAWIL</sequence>
<dbReference type="EMBL" id="CACRTZ010000037">
    <property type="protein sequence ID" value="VYU78333.1"/>
    <property type="molecule type" value="Genomic_DNA"/>
</dbReference>
<reference evidence="1" key="1">
    <citation type="submission" date="2019-11" db="EMBL/GenBank/DDBJ databases">
        <authorList>
            <person name="Feng L."/>
        </authorList>
    </citation>
    <scope>NUCLEOTIDE SEQUENCE</scope>
    <source>
        <strain evidence="1">EMassiliensisLFYP7</strain>
    </source>
</reference>
<evidence type="ECO:0000313" key="1">
    <source>
        <dbReference type="EMBL" id="VYU78333.1"/>
    </source>
</evidence>
<organism evidence="1">
    <name type="scientific">Phytobacter massiliensis</name>
    <dbReference type="NCBI Taxonomy" id="1485952"/>
    <lineage>
        <taxon>Bacteria</taxon>
        <taxon>Pseudomonadati</taxon>
        <taxon>Pseudomonadota</taxon>
        <taxon>Gammaproteobacteria</taxon>
        <taxon>Enterobacterales</taxon>
        <taxon>Enterobacteriaceae</taxon>
        <taxon>Phytobacter</taxon>
    </lineage>
</organism>
<accession>A0A6N3HR02</accession>